<accession>A0AAV6UN26</accession>
<protein>
    <submittedName>
        <fullName evidence="1">Uncharacterized protein</fullName>
    </submittedName>
</protein>
<gene>
    <name evidence="1" type="ORF">JTE90_018523</name>
</gene>
<reference evidence="1 2" key="1">
    <citation type="journal article" date="2022" name="Nat. Ecol. Evol.">
        <title>A masculinizing supergene underlies an exaggerated male reproductive morph in a spider.</title>
        <authorList>
            <person name="Hendrickx F."/>
            <person name="De Corte Z."/>
            <person name="Sonet G."/>
            <person name="Van Belleghem S.M."/>
            <person name="Kostlbacher S."/>
            <person name="Vangestel C."/>
        </authorList>
    </citation>
    <scope>NUCLEOTIDE SEQUENCE [LARGE SCALE GENOMIC DNA]</scope>
    <source>
        <strain evidence="1">W744_W776</strain>
    </source>
</reference>
<evidence type="ECO:0000313" key="1">
    <source>
        <dbReference type="EMBL" id="KAG8185646.1"/>
    </source>
</evidence>
<sequence>MYIVVCTSLEMEYNILTTNRTLQPSYKKAAKSIVMSVSTFCFLPLSNRSQTAFRCSQIFRACLGLSMISSNARALSTSLNGLRVEVKRLTKYP</sequence>
<keyword evidence="2" id="KW-1185">Reference proteome</keyword>
<name>A0AAV6UN26_9ARAC</name>
<proteinExistence type="predicted"/>
<dbReference type="EMBL" id="JAFNEN010000328">
    <property type="protein sequence ID" value="KAG8185646.1"/>
    <property type="molecule type" value="Genomic_DNA"/>
</dbReference>
<comment type="caution">
    <text evidence="1">The sequence shown here is derived from an EMBL/GenBank/DDBJ whole genome shotgun (WGS) entry which is preliminary data.</text>
</comment>
<evidence type="ECO:0000313" key="2">
    <source>
        <dbReference type="Proteomes" id="UP000827092"/>
    </source>
</evidence>
<organism evidence="1 2">
    <name type="scientific">Oedothorax gibbosus</name>
    <dbReference type="NCBI Taxonomy" id="931172"/>
    <lineage>
        <taxon>Eukaryota</taxon>
        <taxon>Metazoa</taxon>
        <taxon>Ecdysozoa</taxon>
        <taxon>Arthropoda</taxon>
        <taxon>Chelicerata</taxon>
        <taxon>Arachnida</taxon>
        <taxon>Araneae</taxon>
        <taxon>Araneomorphae</taxon>
        <taxon>Entelegynae</taxon>
        <taxon>Araneoidea</taxon>
        <taxon>Linyphiidae</taxon>
        <taxon>Erigoninae</taxon>
        <taxon>Oedothorax</taxon>
    </lineage>
</organism>
<dbReference type="Proteomes" id="UP000827092">
    <property type="component" value="Unassembled WGS sequence"/>
</dbReference>
<dbReference type="AlphaFoldDB" id="A0AAV6UN26"/>